<evidence type="ECO:0000313" key="4">
    <source>
        <dbReference type="EMBL" id="KAK7074327.1"/>
    </source>
</evidence>
<evidence type="ECO:0000256" key="3">
    <source>
        <dbReference type="PROSITE-ProRule" id="PRU00339"/>
    </source>
</evidence>
<dbReference type="Proteomes" id="UP001381693">
    <property type="component" value="Unassembled WGS sequence"/>
</dbReference>
<evidence type="ECO:0000313" key="5">
    <source>
        <dbReference type="Proteomes" id="UP001381693"/>
    </source>
</evidence>
<name>A0AAN8X0J1_HALRR</name>
<comment type="caution">
    <text evidence="4">The sequence shown here is derived from an EMBL/GenBank/DDBJ whole genome shotgun (WGS) entry which is preliminary data.</text>
</comment>
<dbReference type="InterPro" id="IPR039226">
    <property type="entry name" value="Ski3/TTC37"/>
</dbReference>
<sequence length="1378" mass="152993">MSTEVKAALKEAKKSMKDNDYEAVMKHCKVVLKHDRKNYNGLVIFARACQELGKGADSKKALLLASQVDPESPVAWQGLKKLCDDQPNLVSQGELVTILTRLKGIYLDDEEKLDGVYRKLATIQLESGKPLDASATLKELMSVLKDSKKITEAWRSIVQILSSIKDLSKKDTGMLQEALENILSESVLGENEKNYQTYLNLLYRTRQMKKLVFGAQAMLTVFPTYFPLEWLCRAFVETTADPIEGEENFALSMEQINEYISKLLSMNNASPWGNLAQGVIYQQNKQFVEAKAHLRVGAEHVPNSLLGWKLLLNVNKDTNNWPGVEVTCKKMLDILSTTPKVSIPGREEREAFIWKLKLMRADAFIHMGHENHLREAVSILEEQEDMDLDIGAMLIRSLIKLGVLDSAAKKLDGLRAALGEQPHLTLLFAVLTKAKGETQKSLELFELFVKENPSVGEGHLELGRLYYETGNLQKAYISCMRAGKLDPTLCHAFLYLGHFFRYQDNMERALKCYEKAMNINPCDDETGAALSDLYRILGKHEENLALLRKITNEAGRSSCAWAWLRLGLHHYVLNELTESILAFQYSLTINPKDGAGYECLGDALLARGAHTAALKVFKHAAELRPNAVYPLYQIAHLKQIVGENLEAIADYEAVLKRHPIPAVEVVSLIGLAEALIASARKHYEQFFHVNMKEACVRAIGLLFKAAHMKPSCTTPWKLLGDACTLLFTVPSSIATFSIPAMLLEREIEDIELRVEVDKLQILQLGARCYGLSINMKKDDSNLWHDLGVNTYFQGLVVDSNGGKEDEVKDLLLRAIRSLKKSLELDPSNTRLYNSLGVVAAHNAVGEYQLAQHSILKAIECQPTALNWTHLGALYLSHNDPQLAHEAFSQAQAIDPSFVTCWVGQAHPLELNSEEEQEKRPNCHTQPQTFTGRENLGDALALVAESIDHSDFYDLFRHTTILGIQLESCIGYGHHVTRLACNPELQGNQRVMQLVRQSLPGAVDSLVHYTREKEHDAVGLNMAGLTLEMMRLYHSAAKAYQMALSAIGDGNEAEIVKVRDGIHCNLGRTLTVLGQVEDAMAHYAAIKEPDYFSHCGLALASLKAGKFEEAYNGYTSALHWLAPDDTQKSHIFVALASLQYKFQNPDEAKKLLFQGSQLQGASVHGLLALAALGLISEDAVLTNAALAELTPYEHDSKHLHHIAFLRAAEATSNGNMKAAKLILCRIIHKYPSSVPVWRTLARHLLTMPASDGRFNQNGRAASACASAATKLAQASGENKTIAQDAVISVMATLSTREKKTVKDEKPLCSSLLQAQKAVILCPGSSEAWAMLIAAKLAIDQSQVQADICKLADIWSNHASLRLSTWLRTLSEQKDKHIQL</sequence>
<dbReference type="PROSITE" id="PS50005">
    <property type="entry name" value="TPR"/>
    <property type="match status" value="5"/>
</dbReference>
<dbReference type="SUPFAM" id="SSF48452">
    <property type="entry name" value="TPR-like"/>
    <property type="match status" value="4"/>
</dbReference>
<gene>
    <name evidence="4" type="ORF">SK128_021742</name>
</gene>
<dbReference type="PANTHER" id="PTHR15704:SF7">
    <property type="entry name" value="SUPERKILLER COMPLEX PROTEIN 3"/>
    <property type="match status" value="1"/>
</dbReference>
<feature type="repeat" description="TPR" evidence="3">
    <location>
        <begin position="490"/>
        <end position="523"/>
    </location>
</feature>
<dbReference type="Pfam" id="PF13181">
    <property type="entry name" value="TPR_8"/>
    <property type="match status" value="1"/>
</dbReference>
<accession>A0AAN8X0J1</accession>
<dbReference type="SMART" id="SM00028">
    <property type="entry name" value="TPR"/>
    <property type="match status" value="12"/>
</dbReference>
<organism evidence="4 5">
    <name type="scientific">Halocaridina rubra</name>
    <name type="common">Hawaiian red shrimp</name>
    <dbReference type="NCBI Taxonomy" id="373956"/>
    <lineage>
        <taxon>Eukaryota</taxon>
        <taxon>Metazoa</taxon>
        <taxon>Ecdysozoa</taxon>
        <taxon>Arthropoda</taxon>
        <taxon>Crustacea</taxon>
        <taxon>Multicrustacea</taxon>
        <taxon>Malacostraca</taxon>
        <taxon>Eumalacostraca</taxon>
        <taxon>Eucarida</taxon>
        <taxon>Decapoda</taxon>
        <taxon>Pleocyemata</taxon>
        <taxon>Caridea</taxon>
        <taxon>Atyoidea</taxon>
        <taxon>Atyidae</taxon>
        <taxon>Halocaridina</taxon>
    </lineage>
</organism>
<dbReference type="InterPro" id="IPR011990">
    <property type="entry name" value="TPR-like_helical_dom_sf"/>
</dbReference>
<keyword evidence="5" id="KW-1185">Reference proteome</keyword>
<protein>
    <recommendedName>
        <fullName evidence="6">Tetratricopeptide repeat protein 37</fullName>
    </recommendedName>
</protein>
<feature type="repeat" description="TPR" evidence="3">
    <location>
        <begin position="864"/>
        <end position="897"/>
    </location>
</feature>
<feature type="repeat" description="TPR" evidence="3">
    <location>
        <begin position="456"/>
        <end position="489"/>
    </location>
</feature>
<dbReference type="Gene3D" id="1.25.40.10">
    <property type="entry name" value="Tetratricopeptide repeat domain"/>
    <property type="match status" value="5"/>
</dbReference>
<proteinExistence type="predicted"/>
<dbReference type="GO" id="GO:0006401">
    <property type="term" value="P:RNA catabolic process"/>
    <property type="evidence" value="ECO:0007669"/>
    <property type="project" value="InterPro"/>
</dbReference>
<reference evidence="4 5" key="1">
    <citation type="submission" date="2023-11" db="EMBL/GenBank/DDBJ databases">
        <title>Halocaridina rubra genome assembly.</title>
        <authorList>
            <person name="Smith C."/>
        </authorList>
    </citation>
    <scope>NUCLEOTIDE SEQUENCE [LARGE SCALE GENOMIC DNA]</scope>
    <source>
        <strain evidence="4">EP-1</strain>
        <tissue evidence="4">Whole</tissue>
    </source>
</reference>
<dbReference type="InterPro" id="IPR019734">
    <property type="entry name" value="TPR_rpt"/>
</dbReference>
<evidence type="ECO:0000256" key="2">
    <source>
        <dbReference type="ARBA" id="ARBA00022803"/>
    </source>
</evidence>
<keyword evidence="2 3" id="KW-0802">TPR repeat</keyword>
<dbReference type="PANTHER" id="PTHR15704">
    <property type="entry name" value="SUPERKILLER 3 PROTEIN-RELATED"/>
    <property type="match status" value="1"/>
</dbReference>
<feature type="repeat" description="TPR" evidence="3">
    <location>
        <begin position="594"/>
        <end position="627"/>
    </location>
</feature>
<keyword evidence="1" id="KW-0677">Repeat</keyword>
<evidence type="ECO:0000256" key="1">
    <source>
        <dbReference type="ARBA" id="ARBA00022737"/>
    </source>
</evidence>
<dbReference type="EMBL" id="JAXCGZ010011665">
    <property type="protein sequence ID" value="KAK7074327.1"/>
    <property type="molecule type" value="Genomic_DNA"/>
</dbReference>
<feature type="repeat" description="TPR" evidence="3">
    <location>
        <begin position="560"/>
        <end position="593"/>
    </location>
</feature>
<dbReference type="GO" id="GO:0055087">
    <property type="term" value="C:Ski complex"/>
    <property type="evidence" value="ECO:0007669"/>
    <property type="project" value="InterPro"/>
</dbReference>
<evidence type="ECO:0008006" key="6">
    <source>
        <dbReference type="Google" id="ProtNLM"/>
    </source>
</evidence>